<dbReference type="PANTHER" id="PTHR11473">
    <property type="entry name" value="AROMATIC AMINO ACID HYDROXYLASE"/>
    <property type="match status" value="1"/>
</dbReference>
<dbReference type="Pfam" id="PF00351">
    <property type="entry name" value="Biopterin_H"/>
    <property type="match status" value="1"/>
</dbReference>
<accession>A0A840B0C9</accession>
<dbReference type="EC" id="1.14.16.1" evidence="5"/>
<dbReference type="InterPro" id="IPR036329">
    <property type="entry name" value="Aro-AA_hydroxylase_C_sf"/>
</dbReference>
<keyword evidence="11" id="KW-0585">Phenylalanine catabolism</keyword>
<keyword evidence="8 15" id="KW-0560">Oxidoreductase</keyword>
<dbReference type="NCBIfam" id="NF008877">
    <property type="entry name" value="PRK11913.1-2"/>
    <property type="match status" value="1"/>
</dbReference>
<evidence type="ECO:0000256" key="12">
    <source>
        <dbReference type="ARBA" id="ARBA00029922"/>
    </source>
</evidence>
<dbReference type="Proteomes" id="UP000581447">
    <property type="component" value="Unassembled WGS sequence"/>
</dbReference>
<evidence type="ECO:0000256" key="9">
    <source>
        <dbReference type="ARBA" id="ARBA00023004"/>
    </source>
</evidence>
<dbReference type="Gene3D" id="1.10.800.10">
    <property type="entry name" value="Aromatic amino acid hydroxylase"/>
    <property type="match status" value="1"/>
</dbReference>
<evidence type="ECO:0000256" key="2">
    <source>
        <dbReference type="ARBA" id="ARBA00001954"/>
    </source>
</evidence>
<evidence type="ECO:0000313" key="16">
    <source>
        <dbReference type="Proteomes" id="UP000581447"/>
    </source>
</evidence>
<evidence type="ECO:0000256" key="3">
    <source>
        <dbReference type="ARBA" id="ARBA00005088"/>
    </source>
</evidence>
<dbReference type="PROSITE" id="PS51410">
    <property type="entry name" value="BH4_AAA_HYDROXYL_2"/>
    <property type="match status" value="1"/>
</dbReference>
<comment type="similarity">
    <text evidence="4">Belongs to the biopterin-dependent aromatic amino acid hydroxylase family.</text>
</comment>
<reference evidence="15 16" key="1">
    <citation type="submission" date="2020-08" db="EMBL/GenBank/DDBJ databases">
        <title>Genomic Encyclopedia of Type Strains, Phase IV (KMG-IV): sequencing the most valuable type-strain genomes for metagenomic binning, comparative biology and taxonomic classification.</title>
        <authorList>
            <person name="Goeker M."/>
        </authorList>
    </citation>
    <scope>NUCLEOTIDE SEQUENCE [LARGE SCALE GENOMIC DNA]</scope>
    <source>
        <strain evidence="15 16">DSM 29050</strain>
    </source>
</reference>
<feature type="binding site" evidence="13">
    <location>
        <position position="135"/>
    </location>
    <ligand>
        <name>Fe cation</name>
        <dbReference type="ChEBI" id="CHEBI:24875"/>
    </ligand>
</feature>
<dbReference type="SUPFAM" id="SSF56534">
    <property type="entry name" value="Aromatic aminoacid monoxygenases, catalytic and oligomerization domains"/>
    <property type="match status" value="1"/>
</dbReference>
<keyword evidence="7 13" id="KW-0479">Metal-binding</keyword>
<dbReference type="PRINTS" id="PR00372">
    <property type="entry name" value="FYWHYDRXLASE"/>
</dbReference>
<dbReference type="GO" id="GO:0005506">
    <property type="term" value="F:iron ion binding"/>
    <property type="evidence" value="ECO:0007669"/>
    <property type="project" value="InterPro"/>
</dbReference>
<dbReference type="GO" id="GO:0006559">
    <property type="term" value="P:L-phenylalanine catabolic process"/>
    <property type="evidence" value="ECO:0007669"/>
    <property type="project" value="UniProtKB-UniPathway"/>
</dbReference>
<evidence type="ECO:0000256" key="1">
    <source>
        <dbReference type="ARBA" id="ARBA00001060"/>
    </source>
</evidence>
<keyword evidence="9 13" id="KW-0408">Iron</keyword>
<evidence type="ECO:0000256" key="11">
    <source>
        <dbReference type="ARBA" id="ARBA00023232"/>
    </source>
</evidence>
<proteinExistence type="inferred from homology"/>
<dbReference type="InterPro" id="IPR019774">
    <property type="entry name" value="Aromatic-AA_hydroxylase_C"/>
</dbReference>
<protein>
    <recommendedName>
        <fullName evidence="6">Phenylalanine-4-hydroxylase</fullName>
        <ecNumber evidence="5">1.14.16.1</ecNumber>
    </recommendedName>
    <alternativeName>
        <fullName evidence="12">Phe-4-monooxygenase</fullName>
    </alternativeName>
</protein>
<evidence type="ECO:0000259" key="14">
    <source>
        <dbReference type="PROSITE" id="PS51410"/>
    </source>
</evidence>
<comment type="catalytic activity">
    <reaction evidence="1">
        <text>(6R)-L-erythro-5,6,7,8-tetrahydrobiopterin + L-phenylalanine + O2 = (4aS,6R)-4a-hydroxy-L-erythro-5,6,7,8-tetrahydrobiopterin + L-tyrosine</text>
        <dbReference type="Rhea" id="RHEA:20273"/>
        <dbReference type="ChEBI" id="CHEBI:15379"/>
        <dbReference type="ChEBI" id="CHEBI:15642"/>
        <dbReference type="ChEBI" id="CHEBI:58095"/>
        <dbReference type="ChEBI" id="CHEBI:58315"/>
        <dbReference type="ChEBI" id="CHEBI:59560"/>
        <dbReference type="EC" id="1.14.16.1"/>
    </reaction>
</comment>
<evidence type="ECO:0000256" key="5">
    <source>
        <dbReference type="ARBA" id="ARBA00011995"/>
    </source>
</evidence>
<evidence type="ECO:0000313" key="15">
    <source>
        <dbReference type="EMBL" id="MBB3942667.1"/>
    </source>
</evidence>
<dbReference type="PROSITE" id="PS00367">
    <property type="entry name" value="BH4_AAA_HYDROXYL_1"/>
    <property type="match status" value="1"/>
</dbReference>
<evidence type="ECO:0000256" key="8">
    <source>
        <dbReference type="ARBA" id="ARBA00023002"/>
    </source>
</evidence>
<dbReference type="AlphaFoldDB" id="A0A840B0C9"/>
<evidence type="ECO:0000256" key="6">
    <source>
        <dbReference type="ARBA" id="ARBA00020276"/>
    </source>
</evidence>
<evidence type="ECO:0000256" key="10">
    <source>
        <dbReference type="ARBA" id="ARBA00023033"/>
    </source>
</evidence>
<dbReference type="InterPro" id="IPR036951">
    <property type="entry name" value="ArAA_hydroxylase_sf"/>
</dbReference>
<gene>
    <name evidence="15" type="ORF">GGR91_000889</name>
</gene>
<dbReference type="EMBL" id="JACIEA010000001">
    <property type="protein sequence ID" value="MBB3942667.1"/>
    <property type="molecule type" value="Genomic_DNA"/>
</dbReference>
<name>A0A840B0C9_9SPHN</name>
<evidence type="ECO:0000256" key="4">
    <source>
        <dbReference type="ARBA" id="ARBA00009712"/>
    </source>
</evidence>
<organism evidence="15 16">
    <name type="scientific">Sphingorhabdus rigui</name>
    <dbReference type="NCBI Taxonomy" id="1282858"/>
    <lineage>
        <taxon>Bacteria</taxon>
        <taxon>Pseudomonadati</taxon>
        <taxon>Pseudomonadota</taxon>
        <taxon>Alphaproteobacteria</taxon>
        <taxon>Sphingomonadales</taxon>
        <taxon>Sphingomonadaceae</taxon>
        <taxon>Sphingorhabdus</taxon>
    </lineage>
</organism>
<comment type="pathway">
    <text evidence="3">Amino-acid degradation; L-phenylalanine degradation; acetoacetate and fumarate from L-phenylalanine: step 1/6.</text>
</comment>
<dbReference type="RefSeq" id="WP_183940467.1">
    <property type="nucleotide sequence ID" value="NZ_BAABBG010000001.1"/>
</dbReference>
<feature type="binding site" evidence="13">
    <location>
        <position position="176"/>
    </location>
    <ligand>
        <name>Fe cation</name>
        <dbReference type="ChEBI" id="CHEBI:24875"/>
    </ligand>
</feature>
<keyword evidence="16" id="KW-1185">Reference proteome</keyword>
<dbReference type="InterPro" id="IPR018301">
    <property type="entry name" value="ArAA_hydroxylase_Fe/CU_BS"/>
</dbReference>
<feature type="binding site" evidence="13">
    <location>
        <position position="130"/>
    </location>
    <ligand>
        <name>Fe cation</name>
        <dbReference type="ChEBI" id="CHEBI:24875"/>
    </ligand>
</feature>
<dbReference type="UniPathway" id="UPA00139">
    <property type="reaction ID" value="UER00337"/>
</dbReference>
<dbReference type="NCBIfam" id="TIGR01267">
    <property type="entry name" value="Phe4hydrox_mono"/>
    <property type="match status" value="1"/>
</dbReference>
<dbReference type="GO" id="GO:0004505">
    <property type="term" value="F:phenylalanine 4-monooxygenase activity"/>
    <property type="evidence" value="ECO:0007669"/>
    <property type="project" value="UniProtKB-EC"/>
</dbReference>
<dbReference type="InterPro" id="IPR001273">
    <property type="entry name" value="ArAA_hydroxylase"/>
</dbReference>
<dbReference type="PANTHER" id="PTHR11473:SF24">
    <property type="entry name" value="PHENYLALANINE-4-HYDROXYLASE"/>
    <property type="match status" value="1"/>
</dbReference>
<comment type="cofactor">
    <cofactor evidence="2 13">
        <name>Fe(2+)</name>
        <dbReference type="ChEBI" id="CHEBI:29033"/>
    </cofactor>
</comment>
<dbReference type="CDD" id="cd03348">
    <property type="entry name" value="pro_PheOH"/>
    <property type="match status" value="1"/>
</dbReference>
<evidence type="ECO:0000256" key="7">
    <source>
        <dbReference type="ARBA" id="ARBA00022723"/>
    </source>
</evidence>
<keyword evidence="10" id="KW-0503">Monooxygenase</keyword>
<sequence length="298" mass="33301">MDSSSHVYDAPPAGANADWTVPQNWDAFGADDHAMWDRLFARQTAMLPGRAADAFLRGIDVLKLTRPGIPDYRELNARLMAATGWQIVAVPGLVPDDVFFDHLANRRFPAGNFIRTPEQLDYLQEPDIFHDVFGHVPMLADPVFADYMVAYGKGGLRSLGFGALDHLARLYWYTVEFGLIQQADGLRIYGAGIVSSYAESIFALEDPSPNRIAFDLLRVMRSHYRIDDFQQNYFVVSSMEQLLQVTVETDFAPLYERLESLPDILVGETIAEDALVTKGTQEYVKGASRYQVPKSPGG</sequence>
<comment type="caution">
    <text evidence="15">The sequence shown here is derived from an EMBL/GenBank/DDBJ whole genome shotgun (WGS) entry which is preliminary data.</text>
</comment>
<feature type="domain" description="Biopterin-dependent aromatic amino acid hydroxylase family profile" evidence="14">
    <location>
        <begin position="1"/>
        <end position="298"/>
    </location>
</feature>
<evidence type="ECO:0000256" key="13">
    <source>
        <dbReference type="PIRSR" id="PIRSR601273-2"/>
    </source>
</evidence>
<dbReference type="InterPro" id="IPR005960">
    <property type="entry name" value="Phe-4-hydroxylase_mono"/>
</dbReference>